<evidence type="ECO:0000259" key="8">
    <source>
        <dbReference type="PROSITE" id="PS50280"/>
    </source>
</evidence>
<feature type="compositionally biased region" description="Pro residues" evidence="7">
    <location>
        <begin position="63"/>
        <end position="75"/>
    </location>
</feature>
<feature type="compositionally biased region" description="Basic and acidic residues" evidence="7">
    <location>
        <begin position="266"/>
        <end position="282"/>
    </location>
</feature>
<keyword evidence="4" id="KW-0805">Transcription regulation</keyword>
<dbReference type="Gene3D" id="2.170.270.10">
    <property type="entry name" value="SET domain"/>
    <property type="match status" value="1"/>
</dbReference>
<dbReference type="Pfam" id="PF00856">
    <property type="entry name" value="SET"/>
    <property type="match status" value="1"/>
</dbReference>
<evidence type="ECO:0000259" key="9">
    <source>
        <dbReference type="PROSITE" id="PS51633"/>
    </source>
</evidence>
<dbReference type="GO" id="GO:0003682">
    <property type="term" value="F:chromatin binding"/>
    <property type="evidence" value="ECO:0007669"/>
    <property type="project" value="TreeGrafter"/>
</dbReference>
<organism evidence="10 11">
    <name type="scientific">Triparma columacea</name>
    <dbReference type="NCBI Taxonomy" id="722753"/>
    <lineage>
        <taxon>Eukaryota</taxon>
        <taxon>Sar</taxon>
        <taxon>Stramenopiles</taxon>
        <taxon>Ochrophyta</taxon>
        <taxon>Bolidophyceae</taxon>
        <taxon>Parmales</taxon>
        <taxon>Triparmaceae</taxon>
        <taxon>Triparma</taxon>
    </lineage>
</organism>
<dbReference type="InterPro" id="IPR001214">
    <property type="entry name" value="SET_dom"/>
</dbReference>
<keyword evidence="3" id="KW-0949">S-adenosyl-L-methionine</keyword>
<comment type="catalytic activity">
    <reaction evidence="6">
        <text>L-lysyl(27)-[histone H3] + 3 S-adenosyl-L-methionine = N(6),N(6),N(6)-trimethyl-L-lysyl(27)-[histone H3] + 3 S-adenosyl-L-homocysteine + 3 H(+)</text>
        <dbReference type="Rhea" id="RHEA:60292"/>
        <dbReference type="Rhea" id="RHEA-COMP:15535"/>
        <dbReference type="Rhea" id="RHEA-COMP:15548"/>
        <dbReference type="ChEBI" id="CHEBI:15378"/>
        <dbReference type="ChEBI" id="CHEBI:29969"/>
        <dbReference type="ChEBI" id="CHEBI:57856"/>
        <dbReference type="ChEBI" id="CHEBI:59789"/>
        <dbReference type="ChEBI" id="CHEBI:61961"/>
        <dbReference type="EC" id="2.1.1.356"/>
    </reaction>
</comment>
<gene>
    <name evidence="10" type="ORF">TrCOL_g6150</name>
</gene>
<proteinExistence type="predicted"/>
<feature type="region of interest" description="Disordered" evidence="7">
    <location>
        <begin position="109"/>
        <end position="128"/>
    </location>
</feature>
<dbReference type="SMART" id="SM00317">
    <property type="entry name" value="SET"/>
    <property type="match status" value="1"/>
</dbReference>
<evidence type="ECO:0000313" key="11">
    <source>
        <dbReference type="Proteomes" id="UP001165065"/>
    </source>
</evidence>
<dbReference type="InterPro" id="IPR046341">
    <property type="entry name" value="SET_dom_sf"/>
</dbReference>
<dbReference type="GO" id="GO:0031507">
    <property type="term" value="P:heterochromatin formation"/>
    <property type="evidence" value="ECO:0007669"/>
    <property type="project" value="TreeGrafter"/>
</dbReference>
<dbReference type="InterPro" id="IPR041355">
    <property type="entry name" value="Pre-SET_CXC"/>
</dbReference>
<evidence type="ECO:0000256" key="2">
    <source>
        <dbReference type="ARBA" id="ARBA00022679"/>
    </source>
</evidence>
<dbReference type="Pfam" id="PF21358">
    <property type="entry name" value="Ezh2_MCSS"/>
    <property type="match status" value="1"/>
</dbReference>
<reference evidence="11" key="1">
    <citation type="journal article" date="2023" name="Commun. Biol.">
        <title>Genome analysis of Parmales, the sister group of diatoms, reveals the evolutionary specialization of diatoms from phago-mixotrophs to photoautotrophs.</title>
        <authorList>
            <person name="Ban H."/>
            <person name="Sato S."/>
            <person name="Yoshikawa S."/>
            <person name="Yamada K."/>
            <person name="Nakamura Y."/>
            <person name="Ichinomiya M."/>
            <person name="Sato N."/>
            <person name="Blanc-Mathieu R."/>
            <person name="Endo H."/>
            <person name="Kuwata A."/>
            <person name="Ogata H."/>
        </authorList>
    </citation>
    <scope>NUCLEOTIDE SEQUENCE [LARGE SCALE GENOMIC DNA]</scope>
</reference>
<keyword evidence="5" id="KW-0804">Transcription</keyword>
<feature type="region of interest" description="Disordered" evidence="7">
    <location>
        <begin position="229"/>
        <end position="358"/>
    </location>
</feature>
<dbReference type="InterPro" id="IPR045318">
    <property type="entry name" value="EZH1/2-like"/>
</dbReference>
<keyword evidence="2" id="KW-0808">Transferase</keyword>
<evidence type="ECO:0000256" key="6">
    <source>
        <dbReference type="ARBA" id="ARBA00048568"/>
    </source>
</evidence>
<feature type="compositionally biased region" description="Acidic residues" evidence="7">
    <location>
        <begin position="309"/>
        <end position="325"/>
    </location>
</feature>
<dbReference type="OrthoDB" id="308383at2759"/>
<feature type="region of interest" description="Disordered" evidence="7">
    <location>
        <begin position="396"/>
        <end position="417"/>
    </location>
</feature>
<dbReference type="GO" id="GO:0032259">
    <property type="term" value="P:methylation"/>
    <property type="evidence" value="ECO:0007669"/>
    <property type="project" value="UniProtKB-KW"/>
</dbReference>
<dbReference type="GO" id="GO:0140951">
    <property type="term" value="F:histone H3K27 trimethyltransferase activity"/>
    <property type="evidence" value="ECO:0007669"/>
    <property type="project" value="UniProtKB-EC"/>
</dbReference>
<feature type="region of interest" description="Disordered" evidence="7">
    <location>
        <begin position="43"/>
        <end position="75"/>
    </location>
</feature>
<feature type="domain" description="CXC" evidence="9">
    <location>
        <begin position="500"/>
        <end position="604"/>
    </location>
</feature>
<dbReference type="PANTHER" id="PTHR45747:SF4">
    <property type="entry name" value="HISTONE-LYSINE N-METHYLTRANSFERASE E(Z)"/>
    <property type="match status" value="1"/>
</dbReference>
<sequence>MKEHKEETLTTVLNNIKQQFIKEHNEMVQHTIQNDLLSVMQSRNAKRTQKRIRDNIPSTTSLPPLPHPSPPPPNAPLDMRFNVPLSQLQPGEWEKNSQPVIAANAKQRTITTPTNPNNNNNNNNNNGNTTAKYSNVLITNLLCVSPPLPFHTSTIFITKNYSVDDRPTLSYIPWFGDDDREDLVSDVFDVGERQRLIDEGPRYVQDREVSLGKRGIRIMMERGELIGGGEDFWMDEEGGGSGGSGGRGRKRKGSDSSGVVRKIVRRGGERTTIKGSGRRGDAIDIDAFSEDEGKKGEGRGFEGDFIDMTQEDDEEDEDEDKDEEDRGERKRRRKGTVGSSSSSSESDDDDESTTTQGRKKIDWGTCKDLRTWDEAAEALGLRRDVLGRAYNEIVEEEREGKGKEEEEGGEGGTEDHATIKTATTTTTTTTNDSNVDNAPSVIVVDSDADSAGIPSNRTGTSYGKVQDSYRNLLCRRCFQYDCNLHFIVESKFKSRSQGRMPSFQLNKHQTKKIHAPFQPCVHSGPCTKANKCSCIENIHFCTKHCVMGRKSTNFFPGCRCKNGQCNTKACPCSAAKRECDPDLCRCCGAGCDEAGKEAVGQRCRNDSIGMRRKRHLLVAESGVKGAGFGLFTKEGLKKDQFIQEYVGELITQEEADRRGRIYDKVNRSYLFNLNSEFVVDASRKGNKTKFANHDSDPNCYTQVKVVNGDHRIGLFALRDIAPQSELFFDYRYEKGLDSELLTLEGVTVDWMKDGAMANQVSKKSIKNQRG</sequence>
<keyword evidence="11" id="KW-1185">Reference proteome</keyword>
<protein>
    <submittedName>
        <fullName evidence="10">Uncharacterized protein</fullName>
    </submittedName>
</protein>
<dbReference type="CDD" id="cd10519">
    <property type="entry name" value="SET_EZH"/>
    <property type="match status" value="1"/>
</dbReference>
<evidence type="ECO:0000256" key="5">
    <source>
        <dbReference type="ARBA" id="ARBA00023163"/>
    </source>
</evidence>
<evidence type="ECO:0000313" key="10">
    <source>
        <dbReference type="EMBL" id="GMI35034.1"/>
    </source>
</evidence>
<dbReference type="PROSITE" id="PS51633">
    <property type="entry name" value="CXC"/>
    <property type="match status" value="1"/>
</dbReference>
<dbReference type="InterPro" id="IPR026489">
    <property type="entry name" value="CXC_dom"/>
</dbReference>
<evidence type="ECO:0000256" key="7">
    <source>
        <dbReference type="SAM" id="MobiDB-lite"/>
    </source>
</evidence>
<comment type="caution">
    <text evidence="10">The sequence shown here is derived from an EMBL/GenBank/DDBJ whole genome shotgun (WGS) entry which is preliminary data.</text>
</comment>
<evidence type="ECO:0000256" key="3">
    <source>
        <dbReference type="ARBA" id="ARBA00022691"/>
    </source>
</evidence>
<dbReference type="PROSITE" id="PS50280">
    <property type="entry name" value="SET"/>
    <property type="match status" value="1"/>
</dbReference>
<dbReference type="SUPFAM" id="SSF82199">
    <property type="entry name" value="SET domain"/>
    <property type="match status" value="1"/>
</dbReference>
<dbReference type="FunFam" id="2.170.270.10:FF:000001">
    <property type="entry name" value="Putative histone-lysine N-methyltransferase EZH2"/>
    <property type="match status" value="1"/>
</dbReference>
<accession>A0A9W7G7G6</accession>
<dbReference type="EMBL" id="BRYA01000050">
    <property type="protein sequence ID" value="GMI35034.1"/>
    <property type="molecule type" value="Genomic_DNA"/>
</dbReference>
<feature type="domain" description="SET" evidence="8">
    <location>
        <begin position="614"/>
        <end position="731"/>
    </location>
</feature>
<dbReference type="Pfam" id="PF18264">
    <property type="entry name" value="preSET_CXC"/>
    <property type="match status" value="1"/>
</dbReference>
<dbReference type="PANTHER" id="PTHR45747">
    <property type="entry name" value="HISTONE-LYSINE N-METHYLTRANSFERASE E(Z)"/>
    <property type="match status" value="1"/>
</dbReference>
<dbReference type="GO" id="GO:0035098">
    <property type="term" value="C:ESC/E(Z) complex"/>
    <property type="evidence" value="ECO:0007669"/>
    <property type="project" value="TreeGrafter"/>
</dbReference>
<dbReference type="Proteomes" id="UP001165065">
    <property type="component" value="Unassembled WGS sequence"/>
</dbReference>
<name>A0A9W7G7G6_9STRA</name>
<keyword evidence="1" id="KW-0489">Methyltransferase</keyword>
<evidence type="ECO:0000256" key="4">
    <source>
        <dbReference type="ARBA" id="ARBA00023015"/>
    </source>
</evidence>
<feature type="compositionally biased region" description="Basic and acidic residues" evidence="7">
    <location>
        <begin position="291"/>
        <end position="302"/>
    </location>
</feature>
<feature type="compositionally biased region" description="Low complexity" evidence="7">
    <location>
        <begin position="111"/>
        <end position="128"/>
    </location>
</feature>
<dbReference type="InterPro" id="IPR048358">
    <property type="entry name" value="EZH1/2_MCSS"/>
</dbReference>
<evidence type="ECO:0000256" key="1">
    <source>
        <dbReference type="ARBA" id="ARBA00022603"/>
    </source>
</evidence>
<dbReference type="AlphaFoldDB" id="A0A9W7G7G6"/>